<keyword evidence="7 8" id="KW-0119">Carbohydrate metabolism</keyword>
<keyword evidence="3 8" id="KW-0808">Transferase</keyword>
<dbReference type="InterPro" id="IPR006000">
    <property type="entry name" value="Xylulokinase"/>
</dbReference>
<dbReference type="Proteomes" id="UP000289805">
    <property type="component" value="Unassembled WGS sequence"/>
</dbReference>
<evidence type="ECO:0000313" key="15">
    <source>
        <dbReference type="EMBL" id="RXR35260.1"/>
    </source>
</evidence>
<evidence type="ECO:0000259" key="13">
    <source>
        <dbReference type="Pfam" id="PF02782"/>
    </source>
</evidence>
<dbReference type="GO" id="GO:0005524">
    <property type="term" value="F:ATP binding"/>
    <property type="evidence" value="ECO:0007669"/>
    <property type="project" value="UniProtKB-UniRule"/>
</dbReference>
<dbReference type="PROSITE" id="PS00445">
    <property type="entry name" value="FGGY_KINASES_2"/>
    <property type="match status" value="1"/>
</dbReference>
<feature type="binding site" evidence="8">
    <location>
        <begin position="80"/>
        <end position="81"/>
    </location>
    <ligand>
        <name>substrate</name>
    </ligand>
</feature>
<dbReference type="GO" id="GO:0005998">
    <property type="term" value="P:xylulose catabolic process"/>
    <property type="evidence" value="ECO:0007669"/>
    <property type="project" value="UniProtKB-UniRule"/>
</dbReference>
<dbReference type="PANTHER" id="PTHR43095">
    <property type="entry name" value="SUGAR KINASE"/>
    <property type="match status" value="1"/>
</dbReference>
<evidence type="ECO:0000256" key="10">
    <source>
        <dbReference type="RuleBase" id="RU364073"/>
    </source>
</evidence>
<name>A0A4Q1KZQ0_9CELL</name>
<evidence type="ECO:0000256" key="5">
    <source>
        <dbReference type="ARBA" id="ARBA00022777"/>
    </source>
</evidence>
<keyword evidence="5 8" id="KW-0418">Kinase</keyword>
<dbReference type="InterPro" id="IPR000577">
    <property type="entry name" value="Carb_kinase_FGGY"/>
</dbReference>
<dbReference type="Gene3D" id="3.30.420.40">
    <property type="match status" value="2"/>
</dbReference>
<dbReference type="NCBIfam" id="TIGR01312">
    <property type="entry name" value="XylB"/>
    <property type="match status" value="1"/>
</dbReference>
<dbReference type="EMBL" id="SDJR01000007">
    <property type="protein sequence ID" value="RXR25114.1"/>
    <property type="molecule type" value="Genomic_DNA"/>
</dbReference>
<dbReference type="EMBL" id="SDJQ01000008">
    <property type="protein sequence ID" value="RXR35260.1"/>
    <property type="molecule type" value="Genomic_DNA"/>
</dbReference>
<evidence type="ECO:0000256" key="3">
    <source>
        <dbReference type="ARBA" id="ARBA00022679"/>
    </source>
</evidence>
<sequence>MGGSPGSAADVLVAGVDSSTQSCKVVVRDARTGALVRSGSASHPDGTEVSPDAWWAAFRTAAEVAGGLDDVAALAVGGQQHGMVVLDADGEVIRPALLWNDTRSAGAAQDLIRELGAGDPGAGAKAWAEAVGSVPVASLTVTKLRWLRDAEPQNAARVAAVALPHDWLTWRIAGYGPRSEGLEPDLGALVTDRSDASGTGYFDASADGGRGTYRTDLLELALGRSDVALPRVLGPGESGGAAAGTAAGAGVPDGALIGPGAGDNAAAALGLGMRAGDVAVSIGTSGVVSAIATSPTADASGLVNGFADATGNYLLLGVTLNASRVLDATARVLGVDHAGLSRLALQAPAGADGLVLVPYLEGERTPNRPDASGTLHGMRLATMTPAHLARAAVEGMLCGLADGLDALRAQGVQVERLQLIGGGAQSEAVRRIAPQVFGLPVTVPEPGEYVADGAARQAAWVLSGEAEAPRWETSSSSDYDADPEPGIRAGYAAVRDLT</sequence>
<dbReference type="InterPro" id="IPR018485">
    <property type="entry name" value="FGGY_C"/>
</dbReference>
<evidence type="ECO:0000256" key="1">
    <source>
        <dbReference type="ARBA" id="ARBA00009156"/>
    </source>
</evidence>
<dbReference type="PIRSF" id="PIRSF000538">
    <property type="entry name" value="GlpK"/>
    <property type="match status" value="1"/>
</dbReference>
<proteinExistence type="inferred from homology"/>
<evidence type="ECO:0000313" key="17">
    <source>
        <dbReference type="Proteomes" id="UP000290517"/>
    </source>
</evidence>
<comment type="similarity">
    <text evidence="1 8 9">Belongs to the FGGY kinase family.</text>
</comment>
<evidence type="ECO:0000256" key="8">
    <source>
        <dbReference type="HAMAP-Rule" id="MF_02220"/>
    </source>
</evidence>
<dbReference type="AlphaFoldDB" id="A0A4Q1KZQ0"/>
<evidence type="ECO:0000256" key="6">
    <source>
        <dbReference type="ARBA" id="ARBA00022840"/>
    </source>
</evidence>
<keyword evidence="2 8" id="KW-0859">Xylose metabolism</keyword>
<organism evidence="15 16">
    <name type="scientific">Oerskovia turbata</name>
    <dbReference type="NCBI Taxonomy" id="1713"/>
    <lineage>
        <taxon>Bacteria</taxon>
        <taxon>Bacillati</taxon>
        <taxon>Actinomycetota</taxon>
        <taxon>Actinomycetes</taxon>
        <taxon>Micrococcales</taxon>
        <taxon>Cellulomonadaceae</taxon>
        <taxon>Oerskovia</taxon>
    </lineage>
</organism>
<comment type="caution">
    <text evidence="15">The sequence shown here is derived from an EMBL/GenBank/DDBJ whole genome shotgun (WGS) entry which is preliminary data.</text>
</comment>
<evidence type="ECO:0000256" key="9">
    <source>
        <dbReference type="RuleBase" id="RU003733"/>
    </source>
</evidence>
<feature type="site" description="Important for activity" evidence="8">
    <location>
        <position position="17"/>
    </location>
</feature>
<feature type="domain" description="Carbohydrate kinase FGGY C-terminal" evidence="13">
    <location>
        <begin position="279"/>
        <end position="460"/>
    </location>
</feature>
<keyword evidence="4 8" id="KW-0547">Nucleotide-binding</keyword>
<dbReference type="InterPro" id="IPR018483">
    <property type="entry name" value="Carb_kinase_FGGY_CS"/>
</dbReference>
<dbReference type="RefSeq" id="WP_030152979.1">
    <property type="nucleotide sequence ID" value="NZ_JOFV01000019.1"/>
</dbReference>
<reference evidence="16 17" key="1">
    <citation type="submission" date="2019-01" db="EMBL/GenBank/DDBJ databases">
        <title>Oerskovia turbata Genome sequencing and assembly.</title>
        <authorList>
            <person name="Dou T."/>
        </authorList>
    </citation>
    <scope>NUCLEOTIDE SEQUENCE [LARGE SCALE GENOMIC DNA]</scope>
    <source>
        <strain evidence="15 16">JCM12123</strain>
        <strain evidence="14 17">JCM3160</strain>
    </source>
</reference>
<dbReference type="InterPro" id="IPR043129">
    <property type="entry name" value="ATPase_NBD"/>
</dbReference>
<evidence type="ECO:0000313" key="14">
    <source>
        <dbReference type="EMBL" id="RXR25114.1"/>
    </source>
</evidence>
<dbReference type="Pfam" id="PF02782">
    <property type="entry name" value="FGGY_C"/>
    <property type="match status" value="1"/>
</dbReference>
<evidence type="ECO:0000313" key="16">
    <source>
        <dbReference type="Proteomes" id="UP000289805"/>
    </source>
</evidence>
<gene>
    <name evidence="8 10 15" type="primary">xylB</name>
    <name evidence="14" type="ORF">EQW73_12605</name>
    <name evidence="15" type="ORF">EQW78_06575</name>
</gene>
<dbReference type="GO" id="GO:0004856">
    <property type="term" value="F:D-xylulokinase activity"/>
    <property type="evidence" value="ECO:0007669"/>
    <property type="project" value="UniProtKB-UniRule"/>
</dbReference>
<evidence type="ECO:0000256" key="2">
    <source>
        <dbReference type="ARBA" id="ARBA00022629"/>
    </source>
</evidence>
<dbReference type="Proteomes" id="UP000290517">
    <property type="component" value="Unassembled WGS sequence"/>
</dbReference>
<comment type="catalytic activity">
    <reaction evidence="8 10">
        <text>D-xylulose + ATP = D-xylulose 5-phosphate + ADP + H(+)</text>
        <dbReference type="Rhea" id="RHEA:10964"/>
        <dbReference type="ChEBI" id="CHEBI:15378"/>
        <dbReference type="ChEBI" id="CHEBI:17140"/>
        <dbReference type="ChEBI" id="CHEBI:30616"/>
        <dbReference type="ChEBI" id="CHEBI:57737"/>
        <dbReference type="ChEBI" id="CHEBI:456216"/>
        <dbReference type="EC" id="2.7.1.17"/>
    </reaction>
</comment>
<dbReference type="SUPFAM" id="SSF53067">
    <property type="entry name" value="Actin-like ATPase domain"/>
    <property type="match status" value="2"/>
</dbReference>
<dbReference type="HAMAP" id="MF_02220">
    <property type="entry name" value="XylB"/>
    <property type="match status" value="1"/>
</dbReference>
<dbReference type="InterPro" id="IPR018484">
    <property type="entry name" value="FGGY_N"/>
</dbReference>
<evidence type="ECO:0000256" key="11">
    <source>
        <dbReference type="SAM" id="MobiDB-lite"/>
    </source>
</evidence>
<feature type="active site" description="Proton acceptor" evidence="8">
    <location>
        <position position="263"/>
    </location>
</feature>
<dbReference type="CDD" id="cd07809">
    <property type="entry name" value="ASKHA_NBD_FGGY_BaXK-like"/>
    <property type="match status" value="1"/>
</dbReference>
<dbReference type="Pfam" id="PF00370">
    <property type="entry name" value="FGGY_N"/>
    <property type="match status" value="1"/>
</dbReference>
<evidence type="ECO:0000259" key="12">
    <source>
        <dbReference type="Pfam" id="PF00370"/>
    </source>
</evidence>
<comment type="function">
    <text evidence="8">Catalyzes the phosphorylation of D-xylulose to D-xylulose 5-phosphate.</text>
</comment>
<protein>
    <recommendedName>
        <fullName evidence="8 10">Xylulose kinase</fullName>
        <shortName evidence="8 10">Xylulokinase</shortName>
        <ecNumber evidence="8 10">2.7.1.17</ecNumber>
    </recommendedName>
</protein>
<keyword evidence="6 8" id="KW-0067">ATP-binding</keyword>
<feature type="region of interest" description="Disordered" evidence="11">
    <location>
        <begin position="466"/>
        <end position="486"/>
    </location>
</feature>
<feature type="domain" description="Carbohydrate kinase FGGY N-terminal" evidence="12">
    <location>
        <begin position="13"/>
        <end position="270"/>
    </location>
</feature>
<dbReference type="PANTHER" id="PTHR43095:SF5">
    <property type="entry name" value="XYLULOSE KINASE"/>
    <property type="match status" value="1"/>
</dbReference>
<dbReference type="InterPro" id="IPR050406">
    <property type="entry name" value="FGGY_Carb_Kinase"/>
</dbReference>
<dbReference type="OrthoDB" id="9805576at2"/>
<dbReference type="GO" id="GO:0042732">
    <property type="term" value="P:D-xylose metabolic process"/>
    <property type="evidence" value="ECO:0007669"/>
    <property type="project" value="UniProtKB-KW"/>
</dbReference>
<keyword evidence="17" id="KW-1185">Reference proteome</keyword>
<evidence type="ECO:0000256" key="4">
    <source>
        <dbReference type="ARBA" id="ARBA00022741"/>
    </source>
</evidence>
<dbReference type="EC" id="2.7.1.17" evidence="8 10"/>
<evidence type="ECO:0000256" key="7">
    <source>
        <dbReference type="ARBA" id="ARBA00023277"/>
    </source>
</evidence>
<accession>A0A4Q1KZQ0</accession>
<dbReference type="STRING" id="1713.GCA_000718325_03296"/>